<dbReference type="InterPro" id="IPR036910">
    <property type="entry name" value="HMG_box_dom_sf"/>
</dbReference>
<dbReference type="STRING" id="100816.A0A175WGV6"/>
<keyword evidence="1" id="KW-0238">DNA-binding</keyword>
<dbReference type="Gene3D" id="1.10.30.10">
    <property type="entry name" value="High mobility group box domain"/>
    <property type="match status" value="2"/>
</dbReference>
<evidence type="ECO:0000313" key="5">
    <source>
        <dbReference type="Proteomes" id="UP000078237"/>
    </source>
</evidence>
<dbReference type="PROSITE" id="PS50118">
    <property type="entry name" value="HMG_BOX_2"/>
    <property type="match status" value="1"/>
</dbReference>
<comment type="caution">
    <text evidence="4">The sequence shown here is derived from an EMBL/GenBank/DDBJ whole genome shotgun (WGS) entry which is preliminary data.</text>
</comment>
<evidence type="ECO:0000259" key="3">
    <source>
        <dbReference type="PROSITE" id="PS50118"/>
    </source>
</evidence>
<organism evidence="4 5">
    <name type="scientific">Madurella mycetomatis</name>
    <dbReference type="NCBI Taxonomy" id="100816"/>
    <lineage>
        <taxon>Eukaryota</taxon>
        <taxon>Fungi</taxon>
        <taxon>Dikarya</taxon>
        <taxon>Ascomycota</taxon>
        <taxon>Pezizomycotina</taxon>
        <taxon>Sordariomycetes</taxon>
        <taxon>Sordariomycetidae</taxon>
        <taxon>Sordariales</taxon>
        <taxon>Sordariales incertae sedis</taxon>
        <taxon>Madurella</taxon>
    </lineage>
</organism>
<name>A0A175WGV6_9PEZI</name>
<feature type="compositionally biased region" description="Basic residues" evidence="2">
    <location>
        <begin position="67"/>
        <end position="80"/>
    </location>
</feature>
<dbReference type="AlphaFoldDB" id="A0A175WGV6"/>
<dbReference type="GO" id="GO:0003677">
    <property type="term" value="F:DNA binding"/>
    <property type="evidence" value="ECO:0007669"/>
    <property type="project" value="UniProtKB-UniRule"/>
</dbReference>
<dbReference type="InterPro" id="IPR009071">
    <property type="entry name" value="HMG_box_dom"/>
</dbReference>
<dbReference type="OrthoDB" id="4585165at2759"/>
<dbReference type="VEuPathDB" id="FungiDB:MMYC01_200521"/>
<protein>
    <recommendedName>
        <fullName evidence="3">HMG box domain-containing protein</fullName>
    </recommendedName>
</protein>
<keyword evidence="5" id="KW-1185">Reference proteome</keyword>
<feature type="region of interest" description="Disordered" evidence="2">
    <location>
        <begin position="64"/>
        <end position="85"/>
    </location>
</feature>
<dbReference type="SUPFAM" id="SSF47095">
    <property type="entry name" value="HMG-box"/>
    <property type="match status" value="2"/>
</dbReference>
<feature type="domain" description="HMG box" evidence="3">
    <location>
        <begin position="236"/>
        <end position="285"/>
    </location>
</feature>
<proteinExistence type="predicted"/>
<dbReference type="GO" id="GO:0005634">
    <property type="term" value="C:nucleus"/>
    <property type="evidence" value="ECO:0007669"/>
    <property type="project" value="UniProtKB-UniRule"/>
</dbReference>
<evidence type="ECO:0000256" key="1">
    <source>
        <dbReference type="PROSITE-ProRule" id="PRU00267"/>
    </source>
</evidence>
<gene>
    <name evidence="4" type="ORF">MMYC01_200521</name>
</gene>
<evidence type="ECO:0000313" key="4">
    <source>
        <dbReference type="EMBL" id="KXX83028.1"/>
    </source>
</evidence>
<dbReference type="Proteomes" id="UP000078237">
    <property type="component" value="Unassembled WGS sequence"/>
</dbReference>
<feature type="DNA-binding region" description="HMG box" evidence="1">
    <location>
        <begin position="236"/>
        <end position="285"/>
    </location>
</feature>
<evidence type="ECO:0000256" key="2">
    <source>
        <dbReference type="SAM" id="MobiDB-lite"/>
    </source>
</evidence>
<keyword evidence="1" id="KW-0539">Nucleus</keyword>
<reference evidence="4 5" key="1">
    <citation type="journal article" date="2016" name="Genome Announc.">
        <title>Genome Sequence of Madurella mycetomatis mm55, Isolated from a Human Mycetoma Case in Sudan.</title>
        <authorList>
            <person name="Smit S."/>
            <person name="Derks M.F."/>
            <person name="Bervoets S."/>
            <person name="Fahal A."/>
            <person name="van Leeuwen W."/>
            <person name="van Belkum A."/>
            <person name="van de Sande W.W."/>
        </authorList>
    </citation>
    <scope>NUCLEOTIDE SEQUENCE [LARGE SCALE GENOMIC DNA]</scope>
    <source>
        <strain evidence="5">mm55</strain>
    </source>
</reference>
<sequence length="285" mass="31005">MQSAIGLATARQLRVGGRLSVYRAARFAVHATGQSTTAIPSGYRVAAIFNRGFAQFAKKLATTTKKTPAKKKKTTKKAAAKKAAEKKAAAKRAAAKKAAAAKLAALSDEEKLKIKIKALKKKALLTEPTRRGETAWAVFMSRALKDRLSGKPTSETGSFATALPDVAKEFKALPAAEVEKLAATARENKLSNEIALKSWVESHTPQEISDANVARKTLKRVYKIPAGHTIKDPRVPDKPSPAFGRYIKSRWASLERPGDMSVSDGMKKLLEEWRNLNDAERQING</sequence>
<dbReference type="EMBL" id="LCTW02000004">
    <property type="protein sequence ID" value="KXX83028.1"/>
    <property type="molecule type" value="Genomic_DNA"/>
</dbReference>
<accession>A0A175WGV6</accession>